<dbReference type="EMBL" id="CAJVAF010000203">
    <property type="protein sequence ID" value="CAG7591598.1"/>
    <property type="molecule type" value="Genomic_DNA"/>
</dbReference>
<dbReference type="AlphaFoldDB" id="A0A8S4BUI8"/>
<organism evidence="1 2">
    <name type="scientific">Hyalomma marginatum</name>
    <dbReference type="NCBI Taxonomy" id="34627"/>
    <lineage>
        <taxon>Eukaryota</taxon>
        <taxon>Metazoa</taxon>
        <taxon>Ecdysozoa</taxon>
        <taxon>Arthropoda</taxon>
        <taxon>Chelicerata</taxon>
        <taxon>Arachnida</taxon>
        <taxon>Acari</taxon>
        <taxon>Parasitiformes</taxon>
        <taxon>Ixodida</taxon>
        <taxon>Ixodoidea</taxon>
        <taxon>Ixodidae</taxon>
        <taxon>Hyalomminae</taxon>
        <taxon>Hyalomma</taxon>
    </lineage>
</organism>
<comment type="caution">
    <text evidence="1">The sequence shown here is derived from an EMBL/GenBank/DDBJ whole genome shotgun (WGS) entry which is preliminary data.</text>
</comment>
<dbReference type="Proteomes" id="UP000837675">
    <property type="component" value="Unassembled WGS sequence"/>
</dbReference>
<reference evidence="1" key="1">
    <citation type="submission" date="2021-06" db="EMBL/GenBank/DDBJ databases">
        <authorList>
            <person name="Nardi T."/>
            <person name="Nardi T."/>
        </authorList>
    </citation>
    <scope>NUCLEOTIDE SEQUENCE</scope>
</reference>
<evidence type="ECO:0000313" key="2">
    <source>
        <dbReference type="Proteomes" id="UP000837675"/>
    </source>
</evidence>
<sequence>MSIIVKIRIKYPRRIVAHPKVVGSKKVPSPLFIKTLIVVPPPPLGTVISGDPSSLKSPTAKPFGLCSTL</sequence>
<gene>
    <name evidence="1" type="ORF">MHYMCMPASI_00455</name>
</gene>
<keyword evidence="2" id="KW-1185">Reference proteome</keyword>
<protein>
    <submittedName>
        <fullName evidence="1">Uncharacterized protein</fullName>
    </submittedName>
</protein>
<evidence type="ECO:0000313" key="1">
    <source>
        <dbReference type="EMBL" id="CAG7591598.1"/>
    </source>
</evidence>
<accession>A0A8S4BUI8</accession>
<name>A0A8S4BUI8_9ACAR</name>
<proteinExistence type="predicted"/>